<dbReference type="EMBL" id="AVOT02050119">
    <property type="protein sequence ID" value="MBW0545234.1"/>
    <property type="molecule type" value="Genomic_DNA"/>
</dbReference>
<keyword evidence="3" id="KW-1185">Reference proteome</keyword>
<protein>
    <submittedName>
        <fullName evidence="2">Uncharacterized protein</fullName>
    </submittedName>
</protein>
<evidence type="ECO:0000313" key="2">
    <source>
        <dbReference type="EMBL" id="MBW0545234.1"/>
    </source>
</evidence>
<accession>A0A9Q3FU26</accession>
<name>A0A9Q3FU26_9BASI</name>
<evidence type="ECO:0000313" key="3">
    <source>
        <dbReference type="Proteomes" id="UP000765509"/>
    </source>
</evidence>
<proteinExistence type="predicted"/>
<reference evidence="2" key="1">
    <citation type="submission" date="2021-03" db="EMBL/GenBank/DDBJ databases">
        <title>Draft genome sequence of rust myrtle Austropuccinia psidii MF-1, a brazilian biotype.</title>
        <authorList>
            <person name="Quecine M.C."/>
            <person name="Pachon D.M.R."/>
            <person name="Bonatelli M.L."/>
            <person name="Correr F.H."/>
            <person name="Franceschini L.M."/>
            <person name="Leite T.F."/>
            <person name="Margarido G.R.A."/>
            <person name="Almeida C.A."/>
            <person name="Ferrarezi J.A."/>
            <person name="Labate C.A."/>
        </authorList>
    </citation>
    <scope>NUCLEOTIDE SEQUENCE</scope>
    <source>
        <strain evidence="2">MF-1</strain>
    </source>
</reference>
<feature type="region of interest" description="Disordered" evidence="1">
    <location>
        <begin position="1"/>
        <end position="70"/>
    </location>
</feature>
<evidence type="ECO:0000256" key="1">
    <source>
        <dbReference type="SAM" id="MobiDB-lite"/>
    </source>
</evidence>
<comment type="caution">
    <text evidence="2">The sequence shown here is derived from an EMBL/GenBank/DDBJ whole genome shotgun (WGS) entry which is preliminary data.</text>
</comment>
<dbReference type="Proteomes" id="UP000765509">
    <property type="component" value="Unassembled WGS sequence"/>
</dbReference>
<sequence>MRPIGEKGAVHPPPNHKWAHLSQFWHKTQEPQNGHESFHSLWQPPEATSSAQSKDSPPVQGKTSPSSMHPVLKDPGVVHIWYNIPLCTIFSQQSNGEIFRTKLSDPK</sequence>
<gene>
    <name evidence="2" type="ORF">O181_084949</name>
</gene>
<organism evidence="2 3">
    <name type="scientific">Austropuccinia psidii MF-1</name>
    <dbReference type="NCBI Taxonomy" id="1389203"/>
    <lineage>
        <taxon>Eukaryota</taxon>
        <taxon>Fungi</taxon>
        <taxon>Dikarya</taxon>
        <taxon>Basidiomycota</taxon>
        <taxon>Pucciniomycotina</taxon>
        <taxon>Pucciniomycetes</taxon>
        <taxon>Pucciniales</taxon>
        <taxon>Sphaerophragmiaceae</taxon>
        <taxon>Austropuccinia</taxon>
    </lineage>
</organism>
<dbReference type="AlphaFoldDB" id="A0A9Q3FU26"/>
<feature type="compositionally biased region" description="Polar residues" evidence="1">
    <location>
        <begin position="46"/>
        <end position="67"/>
    </location>
</feature>